<comment type="similarity">
    <text evidence="1">Belongs to the bacterial ribosomal protein bL19 family.</text>
</comment>
<evidence type="ECO:0000313" key="5">
    <source>
        <dbReference type="EMBL" id="CAK3935242.1"/>
    </source>
</evidence>
<sequence length="261" mass="29341">MSTSNTLRPLAGLKQAVRQCRAERKQCRHYATTTQEQWAATYPPEKWAATYPSLEPAQPSKYKAPSEGFRPSQAIKQNRVNENLRKIKTYPSPRSALQICPDPVKVVFESQLKTLDPTGARTRLFSPQNADRVKPGDILLVRFKNGDPFSGVCITIRQRNSPIDTAILLRNQLTRVGVEMWIKIYSPNVEGIEIAQRKQGRRARRAKLTYMRKPKHDIGSVENIVTQYMKQRLGTASSGSVKGRDANSHKKGGKGKKGGKK</sequence>
<dbReference type="AlphaFoldDB" id="A0AAI8YW10"/>
<protein>
    <submittedName>
        <fullName evidence="5">54S ribosomal subunit img1, mitochondrial</fullName>
    </submittedName>
</protein>
<dbReference type="PANTHER" id="PTHR15680:SF9">
    <property type="entry name" value="LARGE RIBOSOMAL SUBUNIT PROTEIN BL19M"/>
    <property type="match status" value="1"/>
</dbReference>
<dbReference type="GO" id="GO:0006412">
    <property type="term" value="P:translation"/>
    <property type="evidence" value="ECO:0007669"/>
    <property type="project" value="InterPro"/>
</dbReference>
<dbReference type="SUPFAM" id="SSF50104">
    <property type="entry name" value="Translation proteins SH3-like domain"/>
    <property type="match status" value="1"/>
</dbReference>
<dbReference type="InterPro" id="IPR001857">
    <property type="entry name" value="Ribosomal_bL19"/>
</dbReference>
<dbReference type="EMBL" id="CAVMBE010000014">
    <property type="protein sequence ID" value="CAK3935242.1"/>
    <property type="molecule type" value="Genomic_DNA"/>
</dbReference>
<dbReference type="FunFam" id="2.30.30.790:FF:000007">
    <property type="entry name" value="Mitochondrial ribosomal protein, putative"/>
    <property type="match status" value="1"/>
</dbReference>
<name>A0AAI8YW10_9PEZI</name>
<dbReference type="Gene3D" id="2.30.30.790">
    <property type="match status" value="1"/>
</dbReference>
<evidence type="ECO:0000313" key="6">
    <source>
        <dbReference type="Proteomes" id="UP001296104"/>
    </source>
</evidence>
<keyword evidence="3" id="KW-0687">Ribonucleoprotein</keyword>
<dbReference type="Pfam" id="PF01245">
    <property type="entry name" value="Ribosomal_L19"/>
    <property type="match status" value="1"/>
</dbReference>
<evidence type="ECO:0000256" key="4">
    <source>
        <dbReference type="SAM" id="MobiDB-lite"/>
    </source>
</evidence>
<dbReference type="PANTHER" id="PTHR15680">
    <property type="entry name" value="RIBOSOMAL PROTEIN L19"/>
    <property type="match status" value="1"/>
</dbReference>
<dbReference type="GO" id="GO:0003735">
    <property type="term" value="F:structural constituent of ribosome"/>
    <property type="evidence" value="ECO:0007669"/>
    <property type="project" value="InterPro"/>
</dbReference>
<dbReference type="GO" id="GO:0005762">
    <property type="term" value="C:mitochondrial large ribosomal subunit"/>
    <property type="evidence" value="ECO:0007669"/>
    <property type="project" value="TreeGrafter"/>
</dbReference>
<gene>
    <name evidence="5" type="ORF">LECACI_7A003000</name>
</gene>
<organism evidence="5 6">
    <name type="scientific">Lecanosticta acicola</name>
    <dbReference type="NCBI Taxonomy" id="111012"/>
    <lineage>
        <taxon>Eukaryota</taxon>
        <taxon>Fungi</taxon>
        <taxon>Dikarya</taxon>
        <taxon>Ascomycota</taxon>
        <taxon>Pezizomycotina</taxon>
        <taxon>Dothideomycetes</taxon>
        <taxon>Dothideomycetidae</taxon>
        <taxon>Mycosphaerellales</taxon>
        <taxon>Mycosphaerellaceae</taxon>
        <taxon>Lecanosticta</taxon>
    </lineage>
</organism>
<keyword evidence="6" id="KW-1185">Reference proteome</keyword>
<accession>A0AAI8YW10</accession>
<proteinExistence type="inferred from homology"/>
<reference evidence="5" key="1">
    <citation type="submission" date="2023-11" db="EMBL/GenBank/DDBJ databases">
        <authorList>
            <person name="Alioto T."/>
            <person name="Alioto T."/>
            <person name="Gomez Garrido J."/>
        </authorList>
    </citation>
    <scope>NUCLEOTIDE SEQUENCE</scope>
</reference>
<evidence type="ECO:0000256" key="2">
    <source>
        <dbReference type="ARBA" id="ARBA00022980"/>
    </source>
</evidence>
<evidence type="ECO:0000256" key="1">
    <source>
        <dbReference type="ARBA" id="ARBA00005781"/>
    </source>
</evidence>
<feature type="compositionally biased region" description="Basic residues" evidence="4">
    <location>
        <begin position="249"/>
        <end position="261"/>
    </location>
</feature>
<comment type="caution">
    <text evidence="5">The sequence shown here is derived from an EMBL/GenBank/DDBJ whole genome shotgun (WGS) entry which is preliminary data.</text>
</comment>
<evidence type="ECO:0000256" key="3">
    <source>
        <dbReference type="ARBA" id="ARBA00023274"/>
    </source>
</evidence>
<feature type="region of interest" description="Disordered" evidence="4">
    <location>
        <begin position="233"/>
        <end position="261"/>
    </location>
</feature>
<dbReference type="InterPro" id="IPR038657">
    <property type="entry name" value="Ribosomal_bL19_sf"/>
</dbReference>
<dbReference type="InterPro" id="IPR008991">
    <property type="entry name" value="Translation_prot_SH3-like_sf"/>
</dbReference>
<dbReference type="Proteomes" id="UP001296104">
    <property type="component" value="Unassembled WGS sequence"/>
</dbReference>
<keyword evidence="2" id="KW-0689">Ribosomal protein</keyword>